<dbReference type="RefSeq" id="WP_132087423.1">
    <property type="nucleotide sequence ID" value="NZ_JANKAQ010000005.1"/>
</dbReference>
<dbReference type="EMBL" id="SLXA01000001">
    <property type="protein sequence ID" value="TCO86381.1"/>
    <property type="molecule type" value="Genomic_DNA"/>
</dbReference>
<comment type="caution">
    <text evidence="1">The sequence shown here is derived from an EMBL/GenBank/DDBJ whole genome shotgun (WGS) entry which is preliminary data.</text>
</comment>
<accession>A0A4R2LFF1</accession>
<reference evidence="1 2" key="1">
    <citation type="submission" date="2019-03" db="EMBL/GenBank/DDBJ databases">
        <title>Genomic Encyclopedia of Type Strains, Phase IV (KMG-IV): sequencing the most valuable type-strain genomes for metagenomic binning, comparative biology and taxonomic classification.</title>
        <authorList>
            <person name="Goeker M."/>
        </authorList>
    </citation>
    <scope>NUCLEOTIDE SEQUENCE [LARGE SCALE GENOMIC DNA]</scope>
    <source>
        <strain evidence="1 2">DSM 28559</strain>
    </source>
</reference>
<gene>
    <name evidence="1" type="ORF">EV212_101166</name>
</gene>
<keyword evidence="2" id="KW-1185">Reference proteome</keyword>
<dbReference type="Proteomes" id="UP000295711">
    <property type="component" value="Unassembled WGS sequence"/>
</dbReference>
<dbReference type="AlphaFoldDB" id="A0A4R2LFF1"/>
<dbReference type="OrthoDB" id="121684at2"/>
<organism evidence="1 2">
    <name type="scientific">Frisingicoccus caecimuris</name>
    <dbReference type="NCBI Taxonomy" id="1796636"/>
    <lineage>
        <taxon>Bacteria</taxon>
        <taxon>Bacillati</taxon>
        <taxon>Bacillota</taxon>
        <taxon>Clostridia</taxon>
        <taxon>Lachnospirales</taxon>
        <taxon>Lachnospiraceae</taxon>
        <taxon>Frisingicoccus</taxon>
    </lineage>
</organism>
<evidence type="ECO:0000313" key="2">
    <source>
        <dbReference type="Proteomes" id="UP000295711"/>
    </source>
</evidence>
<name>A0A4R2LFF1_9FIRM</name>
<proteinExistence type="predicted"/>
<sequence length="92" mass="10543">MNFIRRAMPVEAFVFTRDSEITGPEWFGNLLNSEKAYIDRAIIDGQSKVYGCTIRAPACTYKAKLGDYIILDDTGNVCVCKKYRFKKEYEKG</sequence>
<evidence type="ECO:0000313" key="1">
    <source>
        <dbReference type="EMBL" id="TCO86381.1"/>
    </source>
</evidence>
<protein>
    <submittedName>
        <fullName evidence="1">Uncharacterized protein</fullName>
    </submittedName>
</protein>